<keyword evidence="2" id="KW-1133">Transmembrane helix</keyword>
<keyword evidence="2" id="KW-0812">Transmembrane</keyword>
<evidence type="ECO:0000256" key="1">
    <source>
        <dbReference type="SAM" id="MobiDB-lite"/>
    </source>
</evidence>
<dbReference type="AlphaFoldDB" id="A0A2T7NDC7"/>
<protein>
    <submittedName>
        <fullName evidence="3">Uncharacterized protein</fullName>
    </submittedName>
</protein>
<organism evidence="3 4">
    <name type="scientific">Pomacea canaliculata</name>
    <name type="common">Golden apple snail</name>
    <dbReference type="NCBI Taxonomy" id="400727"/>
    <lineage>
        <taxon>Eukaryota</taxon>
        <taxon>Metazoa</taxon>
        <taxon>Spiralia</taxon>
        <taxon>Lophotrochozoa</taxon>
        <taxon>Mollusca</taxon>
        <taxon>Gastropoda</taxon>
        <taxon>Caenogastropoda</taxon>
        <taxon>Architaenioglossa</taxon>
        <taxon>Ampullarioidea</taxon>
        <taxon>Ampullariidae</taxon>
        <taxon>Pomacea</taxon>
    </lineage>
</organism>
<feature type="compositionally biased region" description="Basic and acidic residues" evidence="1">
    <location>
        <begin position="704"/>
        <end position="734"/>
    </location>
</feature>
<keyword evidence="2" id="KW-0472">Membrane</keyword>
<feature type="compositionally biased region" description="Basic and acidic residues" evidence="1">
    <location>
        <begin position="428"/>
        <end position="458"/>
    </location>
</feature>
<feature type="compositionally biased region" description="Basic and acidic residues" evidence="1">
    <location>
        <begin position="586"/>
        <end position="617"/>
    </location>
</feature>
<proteinExistence type="predicted"/>
<feature type="compositionally biased region" description="Basic and acidic residues" evidence="1">
    <location>
        <begin position="665"/>
        <end position="695"/>
    </location>
</feature>
<feature type="compositionally biased region" description="Polar residues" evidence="1">
    <location>
        <begin position="750"/>
        <end position="780"/>
    </location>
</feature>
<feature type="compositionally biased region" description="Basic and acidic residues" evidence="1">
    <location>
        <begin position="507"/>
        <end position="537"/>
    </location>
</feature>
<name>A0A2T7NDC7_POMCA</name>
<evidence type="ECO:0000313" key="3">
    <source>
        <dbReference type="EMBL" id="PVD19180.1"/>
    </source>
</evidence>
<dbReference type="OrthoDB" id="6149413at2759"/>
<keyword evidence="4" id="KW-1185">Reference proteome</keyword>
<accession>A0A2T7NDC7</accession>
<feature type="region of interest" description="Disordered" evidence="1">
    <location>
        <begin position="310"/>
        <end position="790"/>
    </location>
</feature>
<sequence length="949" mass="107519">MATDGCGKSSFIDSIAAALSEDRWVEHAIVGSQDHARQVTNFISQYNKCCNGVDLSTETLQLPTLIDVPGLLDTEPAEQVEKFLRLLMYGHIQNQESALSVYENCNRDWDDLLTTYSTAYDDMKVDRVVFVASAVDDLPGRLMDCVLNAARPRRGAPGYRRREYILDSNYCDDTDPDGVRRESLIPDLDVPILRFLQEVCDRSIQIVNSDDALRSTLKSWMQGFFQRHKQECLAVIVALYGALQVFLLVFVGQSFIKTPDPMSDAKLKALGDSCYEQCLASGTEDTELKKPAQGTSTIEDNTACLDCLKDERESDSSSQKELDKSNTEDQQPDSISPKDLNEETSQDRQPDISQRLLDEHKTQSQQQDISSQEKLDEESIQDPQSEPCSHKQEDSRQDENDPRDPQQDISDQNRSENKSIQDPQSEPCSHKQEDSPEDKNDPRDPQQDSDQNRSDNKSIQDPQSEPCSHKQEDSPEDKNDPRDPQQNISDQNRSDNKSIQDPQSEPCSHKQEDSPEDKNDPRDPQQDSDQNRPDNKSIQDPQSEPCSHKQEDSPEDKNDPRDPQQDISDQNRSDNKSIQDPQSEPCSHKQEDSPEDKNDPRDPQQDISDQNRSDNKSIQDPQSEPCSHKQEDSPEDKNDPRDPQQDSDQNRSDNKSIQDPQSEPCSHKQEDSPQDENDPRDPQQDSDQNRSDNKSIQDPQSEPCSHKQEDSPEDKNDPRDPQQDSDQNRSDNKSIQDPQSEPCSHKDFDQSTLVDSQSKCLSLSQRDTRGGQASSRSEPSGTYRRRDTRWFQERGGRTSFGSSCLHFLAAFPVYNIAPSWNTCPSNPQPVPPLQDDFSSSTETRIQEKMDKRESILKAYLEEKVQRLMLSQLGMLRLGVSDKFVLVLLFLSSFSSAGYVSSMTDSSRPVFDPGDVTSCFCGIELQEEDTKCEGVIQKRHLVATIDQMFT</sequence>
<dbReference type="Proteomes" id="UP000245119">
    <property type="component" value="Linkage Group LG14"/>
</dbReference>
<comment type="caution">
    <text evidence="3">The sequence shown here is derived from an EMBL/GenBank/DDBJ whole genome shotgun (WGS) entry which is preliminary data.</text>
</comment>
<feature type="transmembrane region" description="Helical" evidence="2">
    <location>
        <begin position="232"/>
        <end position="256"/>
    </location>
</feature>
<feature type="compositionally biased region" description="Basic and acidic residues" evidence="1">
    <location>
        <begin position="339"/>
        <end position="362"/>
    </location>
</feature>
<gene>
    <name evidence="3" type="ORF">C0Q70_21745</name>
</gene>
<feature type="compositionally biased region" description="Basic and acidic residues" evidence="1">
    <location>
        <begin position="546"/>
        <end position="577"/>
    </location>
</feature>
<feature type="compositionally biased region" description="Basic and acidic residues" evidence="1">
    <location>
        <begin position="388"/>
        <end position="419"/>
    </location>
</feature>
<evidence type="ECO:0000256" key="2">
    <source>
        <dbReference type="SAM" id="Phobius"/>
    </source>
</evidence>
<feature type="compositionally biased region" description="Basic and acidic residues" evidence="1">
    <location>
        <begin position="626"/>
        <end position="656"/>
    </location>
</feature>
<evidence type="ECO:0000313" key="4">
    <source>
        <dbReference type="Proteomes" id="UP000245119"/>
    </source>
</evidence>
<feature type="compositionally biased region" description="Basic and acidic residues" evidence="1">
    <location>
        <begin position="467"/>
        <end position="483"/>
    </location>
</feature>
<feature type="compositionally biased region" description="Polar residues" evidence="1">
    <location>
        <begin position="363"/>
        <end position="372"/>
    </location>
</feature>
<reference evidence="3 4" key="1">
    <citation type="submission" date="2018-04" db="EMBL/GenBank/DDBJ databases">
        <title>The genome of golden apple snail Pomacea canaliculata provides insight into stress tolerance and invasive adaptation.</title>
        <authorList>
            <person name="Liu C."/>
            <person name="Liu B."/>
            <person name="Ren Y."/>
            <person name="Zhang Y."/>
            <person name="Wang H."/>
            <person name="Li S."/>
            <person name="Jiang F."/>
            <person name="Yin L."/>
            <person name="Zhang G."/>
            <person name="Qian W."/>
            <person name="Fan W."/>
        </authorList>
    </citation>
    <scope>NUCLEOTIDE SEQUENCE [LARGE SCALE GENOMIC DNA]</scope>
    <source>
        <strain evidence="3">SZHN2017</strain>
        <tissue evidence="3">Muscle</tissue>
    </source>
</reference>
<dbReference type="EMBL" id="PZQS01000014">
    <property type="protein sequence ID" value="PVD19180.1"/>
    <property type="molecule type" value="Genomic_DNA"/>
</dbReference>
<feature type="compositionally biased region" description="Basic and acidic residues" evidence="1">
    <location>
        <begin position="310"/>
        <end position="327"/>
    </location>
</feature>